<dbReference type="OrthoDB" id="6745316at2759"/>
<dbReference type="AlphaFoldDB" id="A0A6G0Y777"/>
<name>A0A6G0Y777_APHCR</name>
<evidence type="ECO:0000313" key="1">
    <source>
        <dbReference type="EMBL" id="KAF0750290.1"/>
    </source>
</evidence>
<proteinExistence type="predicted"/>
<dbReference type="EMBL" id="VUJU01005782">
    <property type="protein sequence ID" value="KAF0750290.1"/>
    <property type="molecule type" value="Genomic_DNA"/>
</dbReference>
<evidence type="ECO:0000313" key="2">
    <source>
        <dbReference type="Proteomes" id="UP000478052"/>
    </source>
</evidence>
<keyword evidence="2" id="KW-1185">Reference proteome</keyword>
<sequence>MVEKQSMSTSYFPEETTKEKLCDQLEKFFEYFRIKPETFEYILEKIEESITKFSNFRKCISAKQRLAVTISQVK</sequence>
<accession>A0A6G0Y777</accession>
<comment type="caution">
    <text evidence="1">The sequence shown here is derived from an EMBL/GenBank/DDBJ whole genome shotgun (WGS) entry which is preliminary data.</text>
</comment>
<protein>
    <submittedName>
        <fullName evidence="1">Protein ALP1-like</fullName>
    </submittedName>
</protein>
<reference evidence="1 2" key="1">
    <citation type="submission" date="2019-08" db="EMBL/GenBank/DDBJ databases">
        <title>Whole genome of Aphis craccivora.</title>
        <authorList>
            <person name="Voronova N.V."/>
            <person name="Shulinski R.S."/>
            <person name="Bandarenka Y.V."/>
            <person name="Zhorov D.G."/>
            <person name="Warner D."/>
        </authorList>
    </citation>
    <scope>NUCLEOTIDE SEQUENCE [LARGE SCALE GENOMIC DNA]</scope>
    <source>
        <strain evidence="1">180601</strain>
        <tissue evidence="1">Whole Body</tissue>
    </source>
</reference>
<gene>
    <name evidence="1" type="ORF">FWK35_00016893</name>
</gene>
<dbReference type="Proteomes" id="UP000478052">
    <property type="component" value="Unassembled WGS sequence"/>
</dbReference>
<organism evidence="1 2">
    <name type="scientific">Aphis craccivora</name>
    <name type="common">Cowpea aphid</name>
    <dbReference type="NCBI Taxonomy" id="307492"/>
    <lineage>
        <taxon>Eukaryota</taxon>
        <taxon>Metazoa</taxon>
        <taxon>Ecdysozoa</taxon>
        <taxon>Arthropoda</taxon>
        <taxon>Hexapoda</taxon>
        <taxon>Insecta</taxon>
        <taxon>Pterygota</taxon>
        <taxon>Neoptera</taxon>
        <taxon>Paraneoptera</taxon>
        <taxon>Hemiptera</taxon>
        <taxon>Sternorrhyncha</taxon>
        <taxon>Aphidomorpha</taxon>
        <taxon>Aphidoidea</taxon>
        <taxon>Aphididae</taxon>
        <taxon>Aphidini</taxon>
        <taxon>Aphis</taxon>
        <taxon>Aphis</taxon>
    </lineage>
</organism>